<dbReference type="PANTHER" id="PTHR43083">
    <property type="entry name" value="MANNAN POLYMERASE II"/>
    <property type="match status" value="1"/>
</dbReference>
<dbReference type="Gene3D" id="3.90.550.10">
    <property type="entry name" value="Spore Coat Polysaccharide Biosynthesis Protein SpsA, Chain A"/>
    <property type="match status" value="1"/>
</dbReference>
<sequence length="385" mass="43105">MLSILSIVFLIAIFLVARMAYISPSPQRRLLFILSALLLIALGSSFLNPLAPQATIGGMAVLPLESASSSPDLSRFREVPDRKTELKIDERTSSDVQKHSFITKYYDEERLPSTLVLVATKDDRSWGHNEGEPDRTFTDFLDLVSRQQVPPQDISIGLLTSNRESLDRYTTTLLSKDIPIASVEIIYAPSTDFQIGPDATERSFQTRNMLMKELVKKEEHVVWVDPDIFELPEGLFDRFYKVAKSGMEQIQVANAPKGKGSKLLPLGITTVMCRQTNYKDMVRNAYSGPSEAEMKKWQEDASQKPLKSWPKPMSHLLEGTSDDTLVRLDGVGETILYIRGDLIRKGLKWPQGDRSNSEGLCASAKDMGWGCYGLGGGWETRHTDI</sequence>
<comment type="caution">
    <text evidence="4">The sequence shown here is derived from an EMBL/GenBank/DDBJ whole genome shotgun (WGS) entry which is preliminary data.</text>
</comment>
<dbReference type="InterPro" id="IPR029044">
    <property type="entry name" value="Nucleotide-diphossugar_trans"/>
</dbReference>
<dbReference type="EMBL" id="WIWT01000011">
    <property type="protein sequence ID" value="KAF3218448.1"/>
    <property type="molecule type" value="Genomic_DNA"/>
</dbReference>
<dbReference type="Proteomes" id="UP000472727">
    <property type="component" value="Unassembled WGS sequence"/>
</dbReference>
<evidence type="ECO:0000256" key="1">
    <source>
        <dbReference type="ARBA" id="ARBA00037964"/>
    </source>
</evidence>
<keyword evidence="2" id="KW-0812">Transmembrane</keyword>
<accession>A0A6G1M8U5</accession>
<evidence type="ECO:0000256" key="2">
    <source>
        <dbReference type="SAM" id="Phobius"/>
    </source>
</evidence>
<name>A0A6G1M8U5_ORBOL</name>
<reference evidence="6 7" key="1">
    <citation type="submission" date="2019-06" db="EMBL/GenBank/DDBJ databases">
        <authorList>
            <person name="Palmer J.M."/>
        </authorList>
    </citation>
    <scope>NUCLEOTIDE SEQUENCE [LARGE SCALE GENOMIC DNA]</scope>
    <source>
        <strain evidence="5 6">TWF106</strain>
        <strain evidence="4 7">TWF191</strain>
        <strain evidence="3">TWF679</strain>
    </source>
</reference>
<feature type="transmembrane region" description="Helical" evidence="2">
    <location>
        <begin position="30"/>
        <end position="50"/>
    </location>
</feature>
<dbReference type="EMBL" id="WIWS01000017">
    <property type="protein sequence ID" value="KAF3224894.1"/>
    <property type="molecule type" value="Genomic_DNA"/>
</dbReference>
<protein>
    <submittedName>
        <fullName evidence="4">Uncharacterized protein</fullName>
    </submittedName>
</protein>
<evidence type="ECO:0000313" key="7">
    <source>
        <dbReference type="Proteomes" id="UP000483672"/>
    </source>
</evidence>
<proteinExistence type="inferred from homology"/>
<evidence type="ECO:0000313" key="4">
    <source>
        <dbReference type="EMBL" id="KAF3224318.1"/>
    </source>
</evidence>
<evidence type="ECO:0000313" key="3">
    <source>
        <dbReference type="EMBL" id="KAF3218448.1"/>
    </source>
</evidence>
<comment type="similarity">
    <text evidence="1">Belongs to the ANP1/MMN9/VAN1 family.</text>
</comment>
<gene>
    <name evidence="5" type="ORF">TWF106_003337</name>
    <name evidence="4" type="ORF">TWF191_006100</name>
    <name evidence="3" type="ORF">TWF679_000974</name>
</gene>
<dbReference type="OrthoDB" id="204164at2759"/>
<evidence type="ECO:0000313" key="5">
    <source>
        <dbReference type="EMBL" id="KAF3224894.1"/>
    </source>
</evidence>
<dbReference type="Proteomes" id="UP000483672">
    <property type="component" value="Unassembled WGS sequence"/>
</dbReference>
<organism evidence="4 7">
    <name type="scientific">Orbilia oligospora</name>
    <name type="common">Nematode-trapping fungus</name>
    <name type="synonym">Arthrobotrys oligospora</name>
    <dbReference type="NCBI Taxonomy" id="2813651"/>
    <lineage>
        <taxon>Eukaryota</taxon>
        <taxon>Fungi</taxon>
        <taxon>Dikarya</taxon>
        <taxon>Ascomycota</taxon>
        <taxon>Pezizomycotina</taxon>
        <taxon>Orbiliomycetes</taxon>
        <taxon>Orbiliales</taxon>
        <taxon>Orbiliaceae</taxon>
        <taxon>Orbilia</taxon>
    </lineage>
</organism>
<evidence type="ECO:0000313" key="6">
    <source>
        <dbReference type="Proteomes" id="UP000472727"/>
    </source>
</evidence>
<dbReference type="EMBL" id="WIPF01000033">
    <property type="protein sequence ID" value="KAF3224318.1"/>
    <property type="molecule type" value="Genomic_DNA"/>
</dbReference>
<dbReference type="Proteomes" id="UP000614610">
    <property type="component" value="Unassembled WGS sequence"/>
</dbReference>
<dbReference type="Pfam" id="PF03452">
    <property type="entry name" value="Anp1"/>
    <property type="match status" value="1"/>
</dbReference>
<keyword evidence="2" id="KW-0472">Membrane</keyword>
<dbReference type="AlphaFoldDB" id="A0A6G1M8U5"/>
<dbReference type="PANTHER" id="PTHR43083:SF6">
    <property type="entry name" value="MANNAN POLYMERASE COMPLEXES SUBUNIT MNN9"/>
    <property type="match status" value="1"/>
</dbReference>
<keyword evidence="2" id="KW-1133">Transmembrane helix</keyword>
<dbReference type="InterPro" id="IPR052086">
    <property type="entry name" value="Mannan_Polymerase_Subunit"/>
</dbReference>